<organism evidence="1">
    <name type="scientific">uncultured Acidimicrobiales bacterium</name>
    <dbReference type="NCBI Taxonomy" id="310071"/>
    <lineage>
        <taxon>Bacteria</taxon>
        <taxon>Bacillati</taxon>
        <taxon>Actinomycetota</taxon>
        <taxon>Acidimicrobiia</taxon>
        <taxon>Acidimicrobiales</taxon>
        <taxon>environmental samples</taxon>
    </lineage>
</organism>
<name>A0A6J4IIS5_9ACTN</name>
<evidence type="ECO:0000313" key="1">
    <source>
        <dbReference type="EMBL" id="CAA9253657.1"/>
    </source>
</evidence>
<dbReference type="AlphaFoldDB" id="A0A6J4IIS5"/>
<reference evidence="1" key="1">
    <citation type="submission" date="2020-02" db="EMBL/GenBank/DDBJ databases">
        <authorList>
            <person name="Meier V. D."/>
        </authorList>
    </citation>
    <scope>NUCLEOTIDE SEQUENCE</scope>
    <source>
        <strain evidence="1">AVDCRST_MAG20</strain>
    </source>
</reference>
<protein>
    <submittedName>
        <fullName evidence="1">Uncharacterized protein</fullName>
    </submittedName>
</protein>
<dbReference type="EMBL" id="CADCSY010000108">
    <property type="protein sequence ID" value="CAA9253657.1"/>
    <property type="molecule type" value="Genomic_DNA"/>
</dbReference>
<sequence length="106" mass="11851">MSPPRHGHPYDEEERLYAPPLGSFDPEWVVRLVQARRPGTDWDLAYRLACHAWRHLNASPQLGPADLSAYCALDEPTAREVDVDQVVGAALDFCDVFQVEPPPDVA</sequence>
<gene>
    <name evidence="1" type="ORF">AVDCRST_MAG20-2380</name>
</gene>
<accession>A0A6J4IIS5</accession>
<proteinExistence type="predicted"/>